<feature type="transmembrane region" description="Helical" evidence="6">
    <location>
        <begin position="107"/>
        <end position="126"/>
    </location>
</feature>
<dbReference type="InterPro" id="IPR004813">
    <property type="entry name" value="OPT"/>
</dbReference>
<name>A0ABW7G9E2_9BURK</name>
<keyword evidence="3 6" id="KW-0812">Transmembrane</keyword>
<feature type="transmembrane region" description="Helical" evidence="6">
    <location>
        <begin position="559"/>
        <end position="581"/>
    </location>
</feature>
<feature type="transmembrane region" description="Helical" evidence="6">
    <location>
        <begin position="642"/>
        <end position="660"/>
    </location>
</feature>
<evidence type="ECO:0000256" key="3">
    <source>
        <dbReference type="ARBA" id="ARBA00022692"/>
    </source>
</evidence>
<feature type="transmembrane region" description="Helical" evidence="6">
    <location>
        <begin position="166"/>
        <end position="196"/>
    </location>
</feature>
<feature type="transmembrane region" description="Helical" evidence="6">
    <location>
        <begin position="322"/>
        <end position="343"/>
    </location>
</feature>
<comment type="subcellular location">
    <subcellularLocation>
        <location evidence="1">Membrane</location>
        <topology evidence="1">Multi-pass membrane protein</topology>
    </subcellularLocation>
</comment>
<feature type="transmembrane region" description="Helical" evidence="6">
    <location>
        <begin position="422"/>
        <end position="440"/>
    </location>
</feature>
<feature type="transmembrane region" description="Helical" evidence="6">
    <location>
        <begin position="520"/>
        <end position="539"/>
    </location>
</feature>
<dbReference type="InterPro" id="IPR045035">
    <property type="entry name" value="YSL-like"/>
</dbReference>
<sequence>MRRMNTSSPATPTLGTELTWRGIVLGILITLVFTAANVYFGLKAGLTFATSIPAAVIAMALLRKAKGNSIGETNIVQTIASSAGTLSSIIFVLPGLVMIGWWTGFPYWLSASLCALGGVLGVMYSIPLRRALVTNSPLPYPEGVACAEVLKVGHASDSGEGSRQGLIAIVMGAVVSAAFSVVVATQLFAANLAQYFRLPGSDRNGAGPATGYDLNFSFALLAVGHLVGLWVGIAILVGACIGWLGGVPMLTQGVDGAAEAVALFAWSKKVRFIGAGCIAVAAIWTLLKLAKPVVTGLRSAAQSARVRKAGQADTLPRTERDIPIGTVGLVTLACMLPIGFMLAQFAGSAGLGEQLGLLVVGGVAYVALMSFFVAAVCGYMAGLIGSSNSPLSGVGILVVIGVALLLALVVKPLLPGVSGQALVAYALFVTAVVLAVATISNDNLQDLKTGQLVDATPWRQQVALIIGVVAGAAVIPPVLDLLNQAYGFAGAPGADAKKALAAPQAALISALAKGVIQGDLAWDLIGIGAGIGAACVVIDELLKRSTAGKAHLAPLAVGLGIYLPLNSTLTIVVGAVAGWLFERAAERRRNAESTKQLGVLMASGLIVGESLLGVILAAVVVFSGNGAPLALVGESFATTGQVLGFAAFAGLGVGLYRWLLKR</sequence>
<dbReference type="Pfam" id="PF03169">
    <property type="entry name" value="OPT"/>
    <property type="match status" value="1"/>
</dbReference>
<feature type="transmembrane region" description="Helical" evidence="6">
    <location>
        <begin position="355"/>
        <end position="384"/>
    </location>
</feature>
<dbReference type="EMBL" id="JBIGIA010000013">
    <property type="protein sequence ID" value="MFG6458505.1"/>
    <property type="molecule type" value="Genomic_DNA"/>
</dbReference>
<accession>A0ABW7G9E2</accession>
<dbReference type="InterPro" id="IPR004814">
    <property type="entry name" value="Oligopep_transpt"/>
</dbReference>
<feature type="transmembrane region" description="Helical" evidence="6">
    <location>
        <begin position="270"/>
        <end position="287"/>
    </location>
</feature>
<organism evidence="7 8">
    <name type="scientific">Pelomonas nitida</name>
    <dbReference type="NCBI Taxonomy" id="3299027"/>
    <lineage>
        <taxon>Bacteria</taxon>
        <taxon>Pseudomonadati</taxon>
        <taxon>Pseudomonadota</taxon>
        <taxon>Betaproteobacteria</taxon>
        <taxon>Burkholderiales</taxon>
        <taxon>Sphaerotilaceae</taxon>
        <taxon>Roseateles</taxon>
    </lineage>
</organism>
<feature type="transmembrane region" description="Helical" evidence="6">
    <location>
        <begin position="216"/>
        <end position="244"/>
    </location>
</feature>
<reference evidence="7 8" key="1">
    <citation type="submission" date="2024-09" db="EMBL/GenBank/DDBJ databases">
        <title>Novel species of the genus Pelomonas and Roseateles isolated from streams.</title>
        <authorList>
            <person name="Lu H."/>
        </authorList>
    </citation>
    <scope>NUCLEOTIDE SEQUENCE [LARGE SCALE GENOMIC DNA]</scope>
    <source>
        <strain evidence="7 8">BYS96W</strain>
    </source>
</reference>
<feature type="transmembrane region" description="Helical" evidence="6">
    <location>
        <begin position="20"/>
        <end position="40"/>
    </location>
</feature>
<keyword evidence="8" id="KW-1185">Reference proteome</keyword>
<feature type="transmembrane region" description="Helical" evidence="6">
    <location>
        <begin position="597"/>
        <end position="622"/>
    </location>
</feature>
<evidence type="ECO:0000256" key="1">
    <source>
        <dbReference type="ARBA" id="ARBA00004141"/>
    </source>
</evidence>
<dbReference type="Proteomes" id="UP001606305">
    <property type="component" value="Unassembled WGS sequence"/>
</dbReference>
<dbReference type="PANTHER" id="PTHR31645">
    <property type="entry name" value="OLIGOPEPTIDE TRANSPORTER YGL114W-RELATED"/>
    <property type="match status" value="1"/>
</dbReference>
<keyword evidence="4 6" id="KW-1133">Transmembrane helix</keyword>
<evidence type="ECO:0000256" key="4">
    <source>
        <dbReference type="ARBA" id="ARBA00022989"/>
    </source>
</evidence>
<evidence type="ECO:0000256" key="6">
    <source>
        <dbReference type="SAM" id="Phobius"/>
    </source>
</evidence>
<evidence type="ECO:0000313" key="8">
    <source>
        <dbReference type="Proteomes" id="UP001606305"/>
    </source>
</evidence>
<dbReference type="RefSeq" id="WP_394489536.1">
    <property type="nucleotide sequence ID" value="NZ_JBIGIA010000013.1"/>
</dbReference>
<gene>
    <name evidence="7" type="ORF">ACG00X_16820</name>
</gene>
<dbReference type="PANTHER" id="PTHR31645:SF0">
    <property type="entry name" value="OLIGOPEPTIDE TRANSPORTER YGL114W-RELATED"/>
    <property type="match status" value="1"/>
</dbReference>
<proteinExistence type="predicted"/>
<feature type="transmembrane region" description="Helical" evidence="6">
    <location>
        <begin position="460"/>
        <end position="479"/>
    </location>
</feature>
<keyword evidence="5 6" id="KW-0472">Membrane</keyword>
<feature type="transmembrane region" description="Helical" evidence="6">
    <location>
        <begin position="46"/>
        <end position="63"/>
    </location>
</feature>
<dbReference type="NCBIfam" id="TIGR00728">
    <property type="entry name" value="OPT_sfam"/>
    <property type="match status" value="1"/>
</dbReference>
<comment type="caution">
    <text evidence="7">The sequence shown here is derived from an EMBL/GenBank/DDBJ whole genome shotgun (WGS) entry which is preliminary data.</text>
</comment>
<feature type="transmembrane region" description="Helical" evidence="6">
    <location>
        <begin position="75"/>
        <end position="101"/>
    </location>
</feature>
<dbReference type="NCBIfam" id="TIGR00733">
    <property type="entry name" value="OPT family oligopeptide transporter"/>
    <property type="match status" value="1"/>
</dbReference>
<evidence type="ECO:0000256" key="2">
    <source>
        <dbReference type="ARBA" id="ARBA00022448"/>
    </source>
</evidence>
<feature type="transmembrane region" description="Helical" evidence="6">
    <location>
        <begin position="390"/>
        <end position="410"/>
    </location>
</feature>
<evidence type="ECO:0000313" key="7">
    <source>
        <dbReference type="EMBL" id="MFG6458505.1"/>
    </source>
</evidence>
<keyword evidence="2" id="KW-0813">Transport</keyword>
<protein>
    <submittedName>
        <fullName evidence="7">OPT family oligopeptide transporter</fullName>
    </submittedName>
</protein>
<evidence type="ECO:0000256" key="5">
    <source>
        <dbReference type="ARBA" id="ARBA00023136"/>
    </source>
</evidence>